<dbReference type="GO" id="GO:0004335">
    <property type="term" value="F:galactokinase activity"/>
    <property type="evidence" value="ECO:0007669"/>
    <property type="project" value="UniProtKB-UniRule"/>
</dbReference>
<dbReference type="InterPro" id="IPR000705">
    <property type="entry name" value="Galactokinase"/>
</dbReference>
<sequence>MTAGEARQAFEAAYDREPTAVASAPGRVNLVGGHTDYNGGLVLPMAIDRRTAVAAAPRDDDRFRLRSTDVEGRVVVDGLPDEPLGSEDEAWANYPLGVLVELAREGLFESRGLDLLVAGDVPRGAGLSSSAALEVATAAAAYAVDSPTHELPRRALAEAAWRAETGFVGLDCGIMDQYASACCRTGEVLFLDCRSRETRGVRFGDREYRVVVVDTRVEHELASSAYNDRVRECAEAVEQFDALLGGVESLRDVDRDALVAHAASLPGVLRRRTRHVVTENERVRAAVDALEAEDVGAVGDCMFESHASLRDDYEVSCVELDTVVELAWETAGVVGARMTGGGFGGSVVALVRSDAVEDFRAHVDTEYTERAGVDVEPRTFVCSPAEGVRLE</sequence>
<keyword evidence="5" id="KW-0547">Nucleotide-binding</keyword>
<dbReference type="Proteomes" id="UP000236584">
    <property type="component" value="Chromosome"/>
</dbReference>
<evidence type="ECO:0000256" key="6">
    <source>
        <dbReference type="ARBA" id="ARBA00022777"/>
    </source>
</evidence>
<dbReference type="PANTHER" id="PTHR10457">
    <property type="entry name" value="MEVALONATE KINASE/GALACTOKINASE"/>
    <property type="match status" value="1"/>
</dbReference>
<dbReference type="PANTHER" id="PTHR10457:SF7">
    <property type="entry name" value="GALACTOKINASE-RELATED"/>
    <property type="match status" value="1"/>
</dbReference>
<evidence type="ECO:0000256" key="2">
    <source>
        <dbReference type="ARBA" id="ARBA00022490"/>
    </source>
</evidence>
<dbReference type="PRINTS" id="PR00473">
    <property type="entry name" value="GALCTOKINASE"/>
</dbReference>
<dbReference type="FunFam" id="3.30.230.10:FF:000017">
    <property type="entry name" value="Galactokinase"/>
    <property type="match status" value="1"/>
</dbReference>
<dbReference type="EC" id="2.7.1.6" evidence="10"/>
<comment type="similarity">
    <text evidence="1">Belongs to the GHMP kinase family. GalK subfamily.</text>
</comment>
<keyword evidence="15" id="KW-1185">Reference proteome</keyword>
<dbReference type="InterPro" id="IPR019539">
    <property type="entry name" value="GalKase_N"/>
</dbReference>
<dbReference type="GeneID" id="35592240"/>
<evidence type="ECO:0000259" key="11">
    <source>
        <dbReference type="Pfam" id="PF00288"/>
    </source>
</evidence>
<dbReference type="KEGG" id="srub:C2R22_09080"/>
<name>A0A2I8VIL7_9EURY</name>
<evidence type="ECO:0000259" key="13">
    <source>
        <dbReference type="Pfam" id="PF10509"/>
    </source>
</evidence>
<protein>
    <recommendedName>
        <fullName evidence="10">Galactokinase</fullName>
        <ecNumber evidence="10">2.7.1.6</ecNumber>
    </recommendedName>
</protein>
<accession>A0A2I8VIL7</accession>
<dbReference type="RefSeq" id="WP_103425471.1">
    <property type="nucleotide sequence ID" value="NZ_CP026309.1"/>
</dbReference>
<dbReference type="GO" id="GO:0005524">
    <property type="term" value="F:ATP binding"/>
    <property type="evidence" value="ECO:0007669"/>
    <property type="project" value="UniProtKB-UniRule"/>
</dbReference>
<feature type="domain" description="GHMP kinase C-terminal" evidence="12">
    <location>
        <begin position="287"/>
        <end position="364"/>
    </location>
</feature>
<dbReference type="InterPro" id="IPR013750">
    <property type="entry name" value="GHMP_kinase_C_dom"/>
</dbReference>
<reference evidence="14 15" key="1">
    <citation type="submission" date="2018-01" db="EMBL/GenBank/DDBJ databases">
        <title>Complete genome sequence of Salinigranum rubrum GX10T, an extremely halophilic archaeon isolated from a marine solar saltern.</title>
        <authorList>
            <person name="Han S."/>
        </authorList>
    </citation>
    <scope>NUCLEOTIDE SEQUENCE [LARGE SCALE GENOMIC DNA]</scope>
    <source>
        <strain evidence="14 15">GX10</strain>
    </source>
</reference>
<gene>
    <name evidence="14" type="primary">galK</name>
    <name evidence="14" type="ORF">C2R22_09080</name>
</gene>
<dbReference type="Gene3D" id="3.30.70.890">
    <property type="entry name" value="GHMP kinase, C-terminal domain"/>
    <property type="match status" value="1"/>
</dbReference>
<evidence type="ECO:0000259" key="12">
    <source>
        <dbReference type="Pfam" id="PF08544"/>
    </source>
</evidence>
<evidence type="ECO:0000256" key="9">
    <source>
        <dbReference type="ARBA" id="ARBA00023277"/>
    </source>
</evidence>
<keyword evidence="4" id="KW-0479">Metal-binding</keyword>
<keyword evidence="2" id="KW-0963">Cytoplasm</keyword>
<dbReference type="EMBL" id="CP026309">
    <property type="protein sequence ID" value="AUV81783.1"/>
    <property type="molecule type" value="Genomic_DNA"/>
</dbReference>
<dbReference type="GO" id="GO:0006012">
    <property type="term" value="P:galactose metabolic process"/>
    <property type="evidence" value="ECO:0007669"/>
    <property type="project" value="UniProtKB-UniRule"/>
</dbReference>
<keyword evidence="3" id="KW-0808">Transferase</keyword>
<evidence type="ECO:0000256" key="1">
    <source>
        <dbReference type="ARBA" id="ARBA00006566"/>
    </source>
</evidence>
<dbReference type="GO" id="GO:0046872">
    <property type="term" value="F:metal ion binding"/>
    <property type="evidence" value="ECO:0007669"/>
    <property type="project" value="UniProtKB-KW"/>
</dbReference>
<dbReference type="InterPro" id="IPR006206">
    <property type="entry name" value="Mevalonate/galactokinase"/>
</dbReference>
<dbReference type="Pfam" id="PF10509">
    <property type="entry name" value="GalKase_gal_bdg"/>
    <property type="match status" value="1"/>
</dbReference>
<dbReference type="PIRSF" id="PIRSF000530">
    <property type="entry name" value="Galactokinase"/>
    <property type="match status" value="1"/>
</dbReference>
<dbReference type="PRINTS" id="PR00959">
    <property type="entry name" value="MEVGALKINASE"/>
</dbReference>
<dbReference type="InterPro" id="IPR020568">
    <property type="entry name" value="Ribosomal_Su5_D2-typ_SF"/>
</dbReference>
<evidence type="ECO:0000313" key="15">
    <source>
        <dbReference type="Proteomes" id="UP000236584"/>
    </source>
</evidence>
<evidence type="ECO:0000256" key="10">
    <source>
        <dbReference type="NCBIfam" id="TIGR00131"/>
    </source>
</evidence>
<evidence type="ECO:0000313" key="14">
    <source>
        <dbReference type="EMBL" id="AUV81783.1"/>
    </source>
</evidence>
<keyword evidence="7" id="KW-0067">ATP-binding</keyword>
<feature type="domain" description="GHMP kinase N-terminal" evidence="11">
    <location>
        <begin position="93"/>
        <end position="182"/>
    </location>
</feature>
<organism evidence="14 15">
    <name type="scientific">Salinigranum rubrum</name>
    <dbReference type="NCBI Taxonomy" id="755307"/>
    <lineage>
        <taxon>Archaea</taxon>
        <taxon>Methanobacteriati</taxon>
        <taxon>Methanobacteriota</taxon>
        <taxon>Stenosarchaea group</taxon>
        <taxon>Halobacteria</taxon>
        <taxon>Halobacteriales</taxon>
        <taxon>Haloferacaceae</taxon>
        <taxon>Salinigranum</taxon>
    </lineage>
</organism>
<evidence type="ECO:0000256" key="7">
    <source>
        <dbReference type="ARBA" id="ARBA00022840"/>
    </source>
</evidence>
<dbReference type="GO" id="GO:0005829">
    <property type="term" value="C:cytosol"/>
    <property type="evidence" value="ECO:0007669"/>
    <property type="project" value="TreeGrafter"/>
</dbReference>
<dbReference type="InterPro" id="IPR036554">
    <property type="entry name" value="GHMP_kinase_C_sf"/>
</dbReference>
<proteinExistence type="inferred from homology"/>
<dbReference type="SUPFAM" id="SSF54211">
    <property type="entry name" value="Ribosomal protein S5 domain 2-like"/>
    <property type="match status" value="1"/>
</dbReference>
<feature type="domain" description="Galactokinase N-terminal" evidence="13">
    <location>
        <begin position="8"/>
        <end position="57"/>
    </location>
</feature>
<dbReference type="OrthoDB" id="116110at2157"/>
<dbReference type="Pfam" id="PF08544">
    <property type="entry name" value="GHMP_kinases_C"/>
    <property type="match status" value="1"/>
</dbReference>
<dbReference type="Pfam" id="PF00288">
    <property type="entry name" value="GHMP_kinases_N"/>
    <property type="match status" value="1"/>
</dbReference>
<dbReference type="FunFam" id="3.30.70.890:FF:000001">
    <property type="entry name" value="Galactokinase"/>
    <property type="match status" value="1"/>
</dbReference>
<dbReference type="NCBIfam" id="TIGR00131">
    <property type="entry name" value="gal_kin"/>
    <property type="match status" value="1"/>
</dbReference>
<dbReference type="InterPro" id="IPR006204">
    <property type="entry name" value="GHMP_kinase_N_dom"/>
</dbReference>
<dbReference type="SUPFAM" id="SSF55060">
    <property type="entry name" value="GHMP Kinase, C-terminal domain"/>
    <property type="match status" value="1"/>
</dbReference>
<keyword evidence="6 14" id="KW-0418">Kinase</keyword>
<dbReference type="AlphaFoldDB" id="A0A2I8VIL7"/>
<dbReference type="Gene3D" id="3.30.230.10">
    <property type="match status" value="1"/>
</dbReference>
<evidence type="ECO:0000256" key="8">
    <source>
        <dbReference type="ARBA" id="ARBA00022842"/>
    </source>
</evidence>
<dbReference type="InterPro" id="IPR014721">
    <property type="entry name" value="Ribsml_uS5_D2-typ_fold_subgr"/>
</dbReference>
<evidence type="ECO:0000256" key="3">
    <source>
        <dbReference type="ARBA" id="ARBA00022679"/>
    </source>
</evidence>
<evidence type="ECO:0000256" key="5">
    <source>
        <dbReference type="ARBA" id="ARBA00022741"/>
    </source>
</evidence>
<keyword evidence="9" id="KW-0119">Carbohydrate metabolism</keyword>
<dbReference type="InterPro" id="IPR006203">
    <property type="entry name" value="GHMP_knse_ATP-bd_CS"/>
</dbReference>
<evidence type="ECO:0000256" key="4">
    <source>
        <dbReference type="ARBA" id="ARBA00022723"/>
    </source>
</evidence>
<keyword evidence="8" id="KW-0460">Magnesium</keyword>
<dbReference type="PROSITE" id="PS00627">
    <property type="entry name" value="GHMP_KINASES_ATP"/>
    <property type="match status" value="1"/>
</dbReference>